<evidence type="ECO:0000256" key="7">
    <source>
        <dbReference type="ARBA" id="ARBA00022840"/>
    </source>
</evidence>
<protein>
    <recommendedName>
        <fullName evidence="10">Polymerase nucleotidyl transferase domain-containing protein</fullName>
    </recommendedName>
</protein>
<dbReference type="EMBL" id="MFJJ01000051">
    <property type="protein sequence ID" value="OGG13055.1"/>
    <property type="molecule type" value="Genomic_DNA"/>
</dbReference>
<organism evidence="11 12">
    <name type="scientific">Candidatus Gottesmanbacteria bacterium RIFCSPHIGHO2_01_FULL_46_14</name>
    <dbReference type="NCBI Taxonomy" id="1798380"/>
    <lineage>
        <taxon>Bacteria</taxon>
        <taxon>Candidatus Gottesmaniibacteriota</taxon>
    </lineage>
</organism>
<dbReference type="CDD" id="cd05403">
    <property type="entry name" value="NT_KNTase_like"/>
    <property type="match status" value="1"/>
</dbReference>
<proteinExistence type="inferred from homology"/>
<evidence type="ECO:0000256" key="9">
    <source>
        <dbReference type="ARBA" id="ARBA00038276"/>
    </source>
</evidence>
<dbReference type="InterPro" id="IPR052038">
    <property type="entry name" value="Type-VII_TA_antitoxin"/>
</dbReference>
<dbReference type="Gene3D" id="3.30.460.10">
    <property type="entry name" value="Beta Polymerase, domain 2"/>
    <property type="match status" value="1"/>
</dbReference>
<evidence type="ECO:0000313" key="12">
    <source>
        <dbReference type="Proteomes" id="UP000177416"/>
    </source>
</evidence>
<keyword evidence="5" id="KW-0479">Metal-binding</keyword>
<dbReference type="PANTHER" id="PTHR33571">
    <property type="entry name" value="SSL8005 PROTEIN"/>
    <property type="match status" value="1"/>
</dbReference>
<keyword evidence="3" id="KW-0808">Transferase</keyword>
<dbReference type="AlphaFoldDB" id="A0A1F5ZL51"/>
<keyword evidence="6" id="KW-0547">Nucleotide-binding</keyword>
<sequence length="97" mass="10866">MVPISQEKIHDLCKKNDIAFLGVFGSAARDEYKGDSDVDLLVRYARPKGLFEHSGVALAFESLFGRKVDLVTDGALSKYIRTNVYRDLKPLYGKLQS</sequence>
<evidence type="ECO:0000256" key="4">
    <source>
        <dbReference type="ARBA" id="ARBA00022695"/>
    </source>
</evidence>
<keyword evidence="7" id="KW-0067">ATP-binding</keyword>
<dbReference type="GO" id="GO:0046872">
    <property type="term" value="F:metal ion binding"/>
    <property type="evidence" value="ECO:0007669"/>
    <property type="project" value="UniProtKB-KW"/>
</dbReference>
<gene>
    <name evidence="11" type="ORF">A2875_00565</name>
</gene>
<evidence type="ECO:0000256" key="1">
    <source>
        <dbReference type="ARBA" id="ARBA00001946"/>
    </source>
</evidence>
<keyword evidence="8" id="KW-0460">Magnesium</keyword>
<evidence type="ECO:0000256" key="2">
    <source>
        <dbReference type="ARBA" id="ARBA00022649"/>
    </source>
</evidence>
<comment type="caution">
    <text evidence="11">The sequence shown here is derived from an EMBL/GenBank/DDBJ whole genome shotgun (WGS) entry which is preliminary data.</text>
</comment>
<evidence type="ECO:0000313" key="11">
    <source>
        <dbReference type="EMBL" id="OGG13055.1"/>
    </source>
</evidence>
<accession>A0A1F5ZL51</accession>
<dbReference type="Proteomes" id="UP000177416">
    <property type="component" value="Unassembled WGS sequence"/>
</dbReference>
<keyword evidence="2" id="KW-1277">Toxin-antitoxin system</keyword>
<comment type="similarity">
    <text evidence="9">Belongs to the MntA antitoxin family.</text>
</comment>
<evidence type="ECO:0000256" key="5">
    <source>
        <dbReference type="ARBA" id="ARBA00022723"/>
    </source>
</evidence>
<dbReference type="InterPro" id="IPR002934">
    <property type="entry name" value="Polymerase_NTP_transf_dom"/>
</dbReference>
<feature type="domain" description="Polymerase nucleotidyl transferase" evidence="10">
    <location>
        <begin position="11"/>
        <end position="83"/>
    </location>
</feature>
<keyword evidence="4" id="KW-0548">Nucleotidyltransferase</keyword>
<evidence type="ECO:0000256" key="3">
    <source>
        <dbReference type="ARBA" id="ARBA00022679"/>
    </source>
</evidence>
<evidence type="ECO:0000256" key="6">
    <source>
        <dbReference type="ARBA" id="ARBA00022741"/>
    </source>
</evidence>
<comment type="cofactor">
    <cofactor evidence="1">
        <name>Mg(2+)</name>
        <dbReference type="ChEBI" id="CHEBI:18420"/>
    </cofactor>
</comment>
<dbReference type="PANTHER" id="PTHR33571:SF12">
    <property type="entry name" value="BSL3053 PROTEIN"/>
    <property type="match status" value="1"/>
</dbReference>
<dbReference type="InterPro" id="IPR043519">
    <property type="entry name" value="NT_sf"/>
</dbReference>
<evidence type="ECO:0000259" key="10">
    <source>
        <dbReference type="Pfam" id="PF01909"/>
    </source>
</evidence>
<reference evidence="11 12" key="1">
    <citation type="journal article" date="2016" name="Nat. Commun.">
        <title>Thousands of microbial genomes shed light on interconnected biogeochemical processes in an aquifer system.</title>
        <authorList>
            <person name="Anantharaman K."/>
            <person name="Brown C.T."/>
            <person name="Hug L.A."/>
            <person name="Sharon I."/>
            <person name="Castelle C.J."/>
            <person name="Probst A.J."/>
            <person name="Thomas B.C."/>
            <person name="Singh A."/>
            <person name="Wilkins M.J."/>
            <person name="Karaoz U."/>
            <person name="Brodie E.L."/>
            <person name="Williams K.H."/>
            <person name="Hubbard S.S."/>
            <person name="Banfield J.F."/>
        </authorList>
    </citation>
    <scope>NUCLEOTIDE SEQUENCE [LARGE SCALE GENOMIC DNA]</scope>
</reference>
<evidence type="ECO:0000256" key="8">
    <source>
        <dbReference type="ARBA" id="ARBA00022842"/>
    </source>
</evidence>
<name>A0A1F5ZL51_9BACT</name>
<dbReference type="Pfam" id="PF01909">
    <property type="entry name" value="NTP_transf_2"/>
    <property type="match status" value="1"/>
</dbReference>
<dbReference type="GO" id="GO:0016779">
    <property type="term" value="F:nucleotidyltransferase activity"/>
    <property type="evidence" value="ECO:0007669"/>
    <property type="project" value="UniProtKB-KW"/>
</dbReference>
<dbReference type="SUPFAM" id="SSF81301">
    <property type="entry name" value="Nucleotidyltransferase"/>
    <property type="match status" value="1"/>
</dbReference>
<dbReference type="GO" id="GO:0005524">
    <property type="term" value="F:ATP binding"/>
    <property type="evidence" value="ECO:0007669"/>
    <property type="project" value="UniProtKB-KW"/>
</dbReference>